<sequence>MKIKYLLSVIAIVAVTKNSFAQYSQDAIRFSGGQPGSTARIKGVGGAGTAVGGDLTSVSSNPAGLGFFTRSELSITPEYNNIKTNSTYFGTSSQATNNTGNLNNAALVIYQQLKKARGADKTKGWLSVNYGIGYSRTNNYYENINYGGTNNSSSIGNYFASLANGSKQSDNQGYYLPSGSLESWAYNHYLIEENNGNFTSNAQPNGNQQVNISRTGGLSELDFSLGANYSNKLYIGLGLGFTTLRYNSTSLFSESGNVILPATPTLPAEQLDYSTGFAQDQSTRGTGFNARLGLIYKPVEAVRLGATFTTPTWYSIDDVYSEGLRTRYPSSTTNSDFEDRTDQPYALTYNLRTPYKVAGGIAVFIKQFGFITGDIEYVDYTSTHLSSNDSYDADYRDNPEIKTLYKSAVNYRIGAEARLTNFFMLRGGYGIQGDYRKNYGSDIKTASGGIGLRFANYYLDATYMHSTGSQTVFPYEIGSNTPSALINKTNNSAFLTLGYRF</sequence>
<dbReference type="SUPFAM" id="SSF56935">
    <property type="entry name" value="Porins"/>
    <property type="match status" value="1"/>
</dbReference>
<feature type="signal peptide" evidence="1">
    <location>
        <begin position="1"/>
        <end position="21"/>
    </location>
</feature>
<evidence type="ECO:0000256" key="1">
    <source>
        <dbReference type="SAM" id="SignalP"/>
    </source>
</evidence>
<gene>
    <name evidence="2" type="ORF">DYU05_00745</name>
</gene>
<organism evidence="2 3">
    <name type="scientific">Mucilaginibacter terrenus</name>
    <dbReference type="NCBI Taxonomy" id="2482727"/>
    <lineage>
        <taxon>Bacteria</taxon>
        <taxon>Pseudomonadati</taxon>
        <taxon>Bacteroidota</taxon>
        <taxon>Sphingobacteriia</taxon>
        <taxon>Sphingobacteriales</taxon>
        <taxon>Sphingobacteriaceae</taxon>
        <taxon>Mucilaginibacter</taxon>
    </lineage>
</organism>
<dbReference type="AlphaFoldDB" id="A0A3E2NT46"/>
<keyword evidence="3" id="KW-1185">Reference proteome</keyword>
<feature type="chain" id="PRO_5017648313" description="Aromatic hydrocarbon degradation protein" evidence="1">
    <location>
        <begin position="22"/>
        <end position="501"/>
    </location>
</feature>
<evidence type="ECO:0000313" key="3">
    <source>
        <dbReference type="Proteomes" id="UP000260823"/>
    </source>
</evidence>
<evidence type="ECO:0000313" key="2">
    <source>
        <dbReference type="EMBL" id="RFZ84192.1"/>
    </source>
</evidence>
<dbReference type="Proteomes" id="UP000260823">
    <property type="component" value="Unassembled WGS sequence"/>
</dbReference>
<comment type="caution">
    <text evidence="2">The sequence shown here is derived from an EMBL/GenBank/DDBJ whole genome shotgun (WGS) entry which is preliminary data.</text>
</comment>
<dbReference type="EMBL" id="QWDE01000001">
    <property type="protein sequence ID" value="RFZ84192.1"/>
    <property type="molecule type" value="Genomic_DNA"/>
</dbReference>
<keyword evidence="1" id="KW-0732">Signal</keyword>
<name>A0A3E2NT46_9SPHI</name>
<reference evidence="2 3" key="1">
    <citation type="submission" date="2018-08" db="EMBL/GenBank/DDBJ databases">
        <title>Mucilaginibacter terrae sp. nov., isolated from manganese diggings.</title>
        <authorList>
            <person name="Huang Y."/>
            <person name="Zhou Z."/>
        </authorList>
    </citation>
    <scope>NUCLEOTIDE SEQUENCE [LARGE SCALE GENOMIC DNA]</scope>
    <source>
        <strain evidence="2 3">ZH6</strain>
    </source>
</reference>
<dbReference type="RefSeq" id="WP_117381082.1">
    <property type="nucleotide sequence ID" value="NZ_QWDE01000001.1"/>
</dbReference>
<protein>
    <recommendedName>
        <fullName evidence="4">Aromatic hydrocarbon degradation protein</fullName>
    </recommendedName>
</protein>
<proteinExistence type="predicted"/>
<dbReference type="OrthoDB" id="9765571at2"/>
<accession>A0A3E2NT46</accession>
<dbReference type="Gene3D" id="2.40.160.60">
    <property type="entry name" value="Outer membrane protein transport protein (OMPP1/FadL/TodX)"/>
    <property type="match status" value="1"/>
</dbReference>
<evidence type="ECO:0008006" key="4">
    <source>
        <dbReference type="Google" id="ProtNLM"/>
    </source>
</evidence>